<reference evidence="1 2" key="1">
    <citation type="journal article" date="2018" name="BMC Genomics">
        <title>Comparative genome analyses reveal sequence features reflecting distinct modes of host-adaptation between dicot and monocot powdery mildew.</title>
        <authorList>
            <person name="Wu Y."/>
            <person name="Ma X."/>
            <person name="Pan Z."/>
            <person name="Kale S.D."/>
            <person name="Song Y."/>
            <person name="King H."/>
            <person name="Zhang Q."/>
            <person name="Presley C."/>
            <person name="Deng X."/>
            <person name="Wei C.I."/>
            <person name="Xiao S."/>
        </authorList>
    </citation>
    <scope>NUCLEOTIDE SEQUENCE [LARGE SCALE GENOMIC DNA]</scope>
    <source>
        <strain evidence="1">UMSG2</strain>
    </source>
</reference>
<protein>
    <submittedName>
        <fullName evidence="1">Putative sulfate transporter</fullName>
    </submittedName>
</protein>
<sequence>MVIFLNLEDITEPRDHWLITSQSDVEILIRGSEIQDRGRAMSVDYNSVRENPNREKPIVMALGCYPIVKEIASYFDLNSLDALSSTCWQVRVNLLQFRAHLIHLTLHCENELLRCGQERASKCARDFVGPCQGCNRVVCRNCAVKPPAPSLLRYRHRRLCRSCSSIDLTTLIFPPSRNLYSDVLNSSNLTTKTSNDSLNMHICRCPSSTIWLCKMCGRSIRNADQEYLSVWKWSTRILPSLGGLGIGLREANRGVSCGLGEKCCRAREVVLEIDCDAEDARENYITNRSENQSSTRFVDKLRPGYNRHEIEGIGGVMKNKLVKMVKVGECVSGCEKDGKDDENILALEIQGELRSWCSWCHKVIPANDEYKEILKLES</sequence>
<dbReference type="Proteomes" id="UP000286134">
    <property type="component" value="Unassembled WGS sequence"/>
</dbReference>
<keyword evidence="2" id="KW-1185">Reference proteome</keyword>
<dbReference type="OrthoDB" id="188042at2759"/>
<accession>A0A420HNY4</accession>
<comment type="caution">
    <text evidence="1">The sequence shown here is derived from an EMBL/GenBank/DDBJ whole genome shotgun (WGS) entry which is preliminary data.</text>
</comment>
<gene>
    <name evidence="1" type="ORF">OnM2_062038</name>
</gene>
<proteinExistence type="predicted"/>
<dbReference type="EMBL" id="MCFK01006243">
    <property type="protein sequence ID" value="RKF59164.1"/>
    <property type="molecule type" value="Genomic_DNA"/>
</dbReference>
<evidence type="ECO:0000313" key="1">
    <source>
        <dbReference type="EMBL" id="RKF59164.1"/>
    </source>
</evidence>
<name>A0A420HNY4_9PEZI</name>
<organism evidence="1 2">
    <name type="scientific">Erysiphe neolycopersici</name>
    <dbReference type="NCBI Taxonomy" id="212602"/>
    <lineage>
        <taxon>Eukaryota</taxon>
        <taxon>Fungi</taxon>
        <taxon>Dikarya</taxon>
        <taxon>Ascomycota</taxon>
        <taxon>Pezizomycotina</taxon>
        <taxon>Leotiomycetes</taxon>
        <taxon>Erysiphales</taxon>
        <taxon>Erysiphaceae</taxon>
        <taxon>Erysiphe</taxon>
    </lineage>
</organism>
<evidence type="ECO:0000313" key="2">
    <source>
        <dbReference type="Proteomes" id="UP000286134"/>
    </source>
</evidence>
<dbReference type="STRING" id="212602.A0A420HNY4"/>
<dbReference type="AlphaFoldDB" id="A0A420HNY4"/>